<feature type="compositionally biased region" description="Low complexity" evidence="1">
    <location>
        <begin position="118"/>
        <end position="131"/>
    </location>
</feature>
<dbReference type="OrthoDB" id="3265817at2759"/>
<keyword evidence="3" id="KW-1185">Reference proteome</keyword>
<reference evidence="3" key="1">
    <citation type="journal article" date="2014" name="Proc. Natl. Acad. Sci. U.S.A.">
        <title>Extensive sampling of basidiomycete genomes demonstrates inadequacy of the white-rot/brown-rot paradigm for wood decay fungi.</title>
        <authorList>
            <person name="Riley R."/>
            <person name="Salamov A.A."/>
            <person name="Brown D.W."/>
            <person name="Nagy L.G."/>
            <person name="Floudas D."/>
            <person name="Held B.W."/>
            <person name="Levasseur A."/>
            <person name="Lombard V."/>
            <person name="Morin E."/>
            <person name="Otillar R."/>
            <person name="Lindquist E.A."/>
            <person name="Sun H."/>
            <person name="LaButti K.M."/>
            <person name="Schmutz J."/>
            <person name="Jabbour D."/>
            <person name="Luo H."/>
            <person name="Baker S.E."/>
            <person name="Pisabarro A.G."/>
            <person name="Walton J.D."/>
            <person name="Blanchette R.A."/>
            <person name="Henrissat B."/>
            <person name="Martin F."/>
            <person name="Cullen D."/>
            <person name="Hibbett D.S."/>
            <person name="Grigoriev I.V."/>
        </authorList>
    </citation>
    <scope>NUCLEOTIDE SEQUENCE [LARGE SCALE GENOMIC DNA]</scope>
    <source>
        <strain evidence="3">MUCL 33604</strain>
    </source>
</reference>
<dbReference type="Proteomes" id="UP000027265">
    <property type="component" value="Unassembled WGS sequence"/>
</dbReference>
<dbReference type="AlphaFoldDB" id="A0A067QF55"/>
<feature type="compositionally biased region" description="Basic and acidic residues" evidence="1">
    <location>
        <begin position="318"/>
        <end position="327"/>
    </location>
</feature>
<accession>A0A067QF55</accession>
<feature type="region of interest" description="Disordered" evidence="1">
    <location>
        <begin position="191"/>
        <end position="225"/>
    </location>
</feature>
<feature type="compositionally biased region" description="Basic and acidic residues" evidence="1">
    <location>
        <begin position="291"/>
        <end position="301"/>
    </location>
</feature>
<feature type="region of interest" description="Disordered" evidence="1">
    <location>
        <begin position="274"/>
        <end position="302"/>
    </location>
</feature>
<gene>
    <name evidence="2" type="ORF">JAAARDRAFT_32245</name>
</gene>
<evidence type="ECO:0000256" key="1">
    <source>
        <dbReference type="SAM" id="MobiDB-lite"/>
    </source>
</evidence>
<evidence type="ECO:0000313" key="3">
    <source>
        <dbReference type="Proteomes" id="UP000027265"/>
    </source>
</evidence>
<sequence length="349" mass="37334">MLAIEHPIEHPITTVTPPPTEPSPSPSPPRRSLTHFSSLNFDSTSITSPPSSILRSSLSGSSSSPSSSPPSSRDNSLTFPSSCDSSSSSSSHDPPIPHSLEVEIERALRPSPSLPVCSTTSSALNSSGSPSIKFAPLPETEKRTRHPSFQLGVGARSRMLRNRKMMAHDPNQPPSSLPPTHPNYPSYHPDAVNHHRRSRGDGTRPNWSDIQPTPGHGIGGPGHTEDPIIALGKLVKDASVHLWRRVSTKKGEVVMSGGGPLEVVKDGTHLFDHLHQGGGGGEDGHGQGQGHEGEGEGRVWEEEISEEFMKRYSQVLPREGEKEDGGEAKGPPTMKKSGIKVGRSSIKGR</sequence>
<dbReference type="InParanoid" id="A0A067QF55"/>
<organism evidence="2 3">
    <name type="scientific">Jaapia argillacea MUCL 33604</name>
    <dbReference type="NCBI Taxonomy" id="933084"/>
    <lineage>
        <taxon>Eukaryota</taxon>
        <taxon>Fungi</taxon>
        <taxon>Dikarya</taxon>
        <taxon>Basidiomycota</taxon>
        <taxon>Agaricomycotina</taxon>
        <taxon>Agaricomycetes</taxon>
        <taxon>Agaricomycetidae</taxon>
        <taxon>Jaapiales</taxon>
        <taxon>Jaapiaceae</taxon>
        <taxon>Jaapia</taxon>
    </lineage>
</organism>
<feature type="compositionally biased region" description="Low complexity" evidence="1">
    <location>
        <begin position="43"/>
        <end position="73"/>
    </location>
</feature>
<feature type="compositionally biased region" description="Low complexity" evidence="1">
    <location>
        <begin position="80"/>
        <end position="93"/>
    </location>
</feature>
<name>A0A067QF55_9AGAM</name>
<protein>
    <submittedName>
        <fullName evidence="2">Uncharacterized protein</fullName>
    </submittedName>
</protein>
<proteinExistence type="predicted"/>
<feature type="compositionally biased region" description="Pro residues" evidence="1">
    <location>
        <begin position="16"/>
        <end position="29"/>
    </location>
</feature>
<dbReference type="EMBL" id="KL197713">
    <property type="protein sequence ID" value="KDQ61246.1"/>
    <property type="molecule type" value="Genomic_DNA"/>
</dbReference>
<feature type="region of interest" description="Disordered" evidence="1">
    <location>
        <begin position="314"/>
        <end position="349"/>
    </location>
</feature>
<dbReference type="HOGENOM" id="CLU_794684_0_0_1"/>
<feature type="region of interest" description="Disordered" evidence="1">
    <location>
        <begin position="1"/>
        <end position="144"/>
    </location>
</feature>
<evidence type="ECO:0000313" key="2">
    <source>
        <dbReference type="EMBL" id="KDQ61246.1"/>
    </source>
</evidence>
<feature type="compositionally biased region" description="Gly residues" evidence="1">
    <location>
        <begin position="276"/>
        <end position="290"/>
    </location>
</feature>